<evidence type="ECO:0000256" key="1">
    <source>
        <dbReference type="SAM" id="Coils"/>
    </source>
</evidence>
<feature type="region of interest" description="Disordered" evidence="2">
    <location>
        <begin position="104"/>
        <end position="164"/>
    </location>
</feature>
<sequence length="235" mass="25594">MISARGRSPGPLPAGPPRPGGPAAALSPTPFPAPTGRLDRERTHDLYMTATHVNGVAVVADEPARSPISRPGVNVVFDQIRHLLLADGSEWYGCVHCDYASQNPNSIRPHLKAHKPKPAPEVRKPHKPSGPVGRTGTAPANRSEPATRRRQPSRPAPPPARDLGSLNLGELVERAHLTEQMRAQRDAARREAADAQALANDWKSRADDWRARFEGMKARMEKAEGTLSRIRAMVK</sequence>
<evidence type="ECO:0008006" key="4">
    <source>
        <dbReference type="Google" id="ProtNLM"/>
    </source>
</evidence>
<feature type="coiled-coil region" evidence="1">
    <location>
        <begin position="178"/>
        <end position="205"/>
    </location>
</feature>
<dbReference type="EMBL" id="KF602048">
    <property type="protein sequence ID" value="AHE39172.1"/>
    <property type="molecule type" value="Genomic_DNA"/>
</dbReference>
<gene>
    <name evidence="3" type="ORF">pFRL3_395c</name>
</gene>
<feature type="region of interest" description="Disordered" evidence="2">
    <location>
        <begin position="1"/>
        <end position="38"/>
    </location>
</feature>
<keyword evidence="1" id="KW-0175">Coiled coil</keyword>
<geneLocation type="plasmid" evidence="3">
    <name>pFRL3</name>
</geneLocation>
<organism evidence="3">
    <name type="scientific">Streptomyces sp. FR1</name>
    <dbReference type="NCBI Taxonomy" id="349971"/>
    <lineage>
        <taxon>Bacteria</taxon>
        <taxon>Bacillati</taxon>
        <taxon>Actinomycetota</taxon>
        <taxon>Actinomycetes</taxon>
        <taxon>Kitasatosporales</taxon>
        <taxon>Streptomycetaceae</taxon>
        <taxon>Streptomyces</taxon>
    </lineage>
</organism>
<evidence type="ECO:0000313" key="3">
    <source>
        <dbReference type="EMBL" id="AHE39172.1"/>
    </source>
</evidence>
<feature type="compositionally biased region" description="Pro residues" evidence="2">
    <location>
        <begin position="10"/>
        <end position="20"/>
    </location>
</feature>
<protein>
    <recommendedName>
        <fullName evidence="4">C2H2-type domain-containing protein</fullName>
    </recommendedName>
</protein>
<proteinExistence type="predicted"/>
<dbReference type="AlphaFoldDB" id="V9Z3Q8"/>
<accession>V9Z3Q8</accession>
<keyword evidence="3" id="KW-0614">Plasmid</keyword>
<name>V9Z3Q8_9ACTN</name>
<reference evidence="3" key="1">
    <citation type="submission" date="2013-09" db="EMBL/GenBank/DDBJ databases">
        <title>Complete nucleotide sequence of Streptomyces linear plasmid pFRL3.</title>
        <authorList>
            <person name="Chen Z."/>
            <person name="Fang P."/>
            <person name="Qin Z."/>
        </authorList>
    </citation>
    <scope>NUCLEOTIDE SEQUENCE</scope>
    <source>
        <plasmid evidence="3">pFRL3</plasmid>
    </source>
</reference>
<evidence type="ECO:0000256" key="2">
    <source>
        <dbReference type="SAM" id="MobiDB-lite"/>
    </source>
</evidence>